<dbReference type="GO" id="GO:0022625">
    <property type="term" value="C:cytosolic large ribosomal subunit"/>
    <property type="evidence" value="ECO:0007669"/>
    <property type="project" value="TreeGrafter"/>
</dbReference>
<dbReference type="InterPro" id="IPR016082">
    <property type="entry name" value="Ribosomal_uL30_ferredoxin-like"/>
</dbReference>
<dbReference type="Pfam" id="PF00327">
    <property type="entry name" value="Ribosomal_L30"/>
    <property type="match status" value="1"/>
</dbReference>
<keyword evidence="2 6" id="KW-0689">Ribosomal protein</keyword>
<keyword evidence="3" id="KW-0687">Ribonucleoprotein</keyword>
<proteinExistence type="inferred from homology"/>
<evidence type="ECO:0000256" key="2">
    <source>
        <dbReference type="ARBA" id="ARBA00022980"/>
    </source>
</evidence>
<keyword evidence="7" id="KW-1185">Reference proteome</keyword>
<dbReference type="PANTHER" id="PTHR11524:SF16">
    <property type="entry name" value="LARGE RIBOSOMAL SUBUNIT PROTEIN UL30"/>
    <property type="match status" value="1"/>
</dbReference>
<dbReference type="FunFam" id="3.30.1390.20:FF:000002">
    <property type="entry name" value="60S ribosomal protein L7"/>
    <property type="match status" value="1"/>
</dbReference>
<dbReference type="InterPro" id="IPR005998">
    <property type="entry name" value="Ribosomal_uL30_euk"/>
</dbReference>
<evidence type="ECO:0000313" key="7">
    <source>
        <dbReference type="Proteomes" id="UP001211907"/>
    </source>
</evidence>
<dbReference type="SUPFAM" id="SSF55129">
    <property type="entry name" value="Ribosomal protein L30p/L7e"/>
    <property type="match status" value="1"/>
</dbReference>
<comment type="caution">
    <text evidence="6">The sequence shown here is derived from an EMBL/GenBank/DDBJ whole genome shotgun (WGS) entry which is preliminary data.</text>
</comment>
<sequence length="250" mass="28606">MFGEDNTPATKKVTVPESVLRKRKTLEKINADRAAKASADKLERKKKRSVIFKRAEQYVKEYRAKERDEIRLQRQARANNSFYVPSEAKLAFVVRIKGINKLAPKPRKILQLLRLTKINSGTFVKLNKATLQMLQWVGPYIAWGYPNLKTTRELIYKRGFAKVHKQRLPISDNSVVENSLGKYGIICIEDVIHEIFTVGPNFKQVNNFLWPFGLSNPNGGFKGKKSVTFVEGGENGNREDKINALVQRMN</sequence>
<dbReference type="Pfam" id="PF08079">
    <property type="entry name" value="Ribosomal_L30_N"/>
    <property type="match status" value="1"/>
</dbReference>
<dbReference type="PANTHER" id="PTHR11524">
    <property type="entry name" value="60S RIBOSOMAL PROTEIN L7"/>
    <property type="match status" value="1"/>
</dbReference>
<dbReference type="GO" id="GO:0000463">
    <property type="term" value="P:maturation of LSU-rRNA from tricistronic rRNA transcript (SSU-rRNA, 5.8S rRNA, LSU-rRNA)"/>
    <property type="evidence" value="ECO:0007669"/>
    <property type="project" value="TreeGrafter"/>
</dbReference>
<dbReference type="PROSITE" id="PS00634">
    <property type="entry name" value="RIBOSOMAL_L30"/>
    <property type="match status" value="1"/>
</dbReference>
<feature type="domain" description="Large ribosomal subunit protein uL30-like ferredoxin-like fold" evidence="4">
    <location>
        <begin position="91"/>
        <end position="141"/>
    </location>
</feature>
<evidence type="ECO:0000259" key="5">
    <source>
        <dbReference type="Pfam" id="PF08079"/>
    </source>
</evidence>
<dbReference type="AlphaFoldDB" id="A0AAD5T7Z4"/>
<protein>
    <submittedName>
        <fullName evidence="6">60S ribosomal protein L7</fullName>
    </submittedName>
</protein>
<dbReference type="EMBL" id="JADGJH010000172">
    <property type="protein sequence ID" value="KAJ3135196.1"/>
    <property type="molecule type" value="Genomic_DNA"/>
</dbReference>
<dbReference type="GO" id="GO:0003735">
    <property type="term" value="F:structural constituent of ribosome"/>
    <property type="evidence" value="ECO:0007669"/>
    <property type="project" value="TreeGrafter"/>
</dbReference>
<evidence type="ECO:0000256" key="3">
    <source>
        <dbReference type="ARBA" id="ARBA00023274"/>
    </source>
</evidence>
<dbReference type="Gene3D" id="3.30.1390.20">
    <property type="entry name" value="Ribosomal protein L30, ferredoxin-like fold domain"/>
    <property type="match status" value="2"/>
</dbReference>
<comment type="similarity">
    <text evidence="1">Belongs to the universal ribosomal protein uL30 family.</text>
</comment>
<evidence type="ECO:0000259" key="4">
    <source>
        <dbReference type="Pfam" id="PF00327"/>
    </source>
</evidence>
<dbReference type="FunFam" id="3.30.1390.20:FF:000003">
    <property type="entry name" value="60S ribosomal protein L7"/>
    <property type="match status" value="1"/>
</dbReference>
<dbReference type="InterPro" id="IPR036919">
    <property type="entry name" value="Ribo_uL30_ferredoxin-like_sf"/>
</dbReference>
<dbReference type="InterPro" id="IPR018038">
    <property type="entry name" value="Ribosomal_uL30_CS"/>
</dbReference>
<dbReference type="Proteomes" id="UP001211907">
    <property type="component" value="Unassembled WGS sequence"/>
</dbReference>
<accession>A0AAD5T7Z4</accession>
<evidence type="ECO:0000313" key="6">
    <source>
        <dbReference type="EMBL" id="KAJ3135196.1"/>
    </source>
</evidence>
<dbReference type="NCBIfam" id="TIGR01310">
    <property type="entry name" value="uL30_euk"/>
    <property type="match status" value="1"/>
</dbReference>
<dbReference type="CDD" id="cd01657">
    <property type="entry name" value="Ribosomal_L7_archeal_euk"/>
    <property type="match status" value="1"/>
</dbReference>
<reference evidence="6" key="1">
    <citation type="submission" date="2020-05" db="EMBL/GenBank/DDBJ databases">
        <title>Phylogenomic resolution of chytrid fungi.</title>
        <authorList>
            <person name="Stajich J.E."/>
            <person name="Amses K."/>
            <person name="Simmons R."/>
            <person name="Seto K."/>
            <person name="Myers J."/>
            <person name="Bonds A."/>
            <person name="Quandt C.A."/>
            <person name="Barry K."/>
            <person name="Liu P."/>
            <person name="Grigoriev I."/>
            <person name="Longcore J.E."/>
            <person name="James T.Y."/>
        </authorList>
    </citation>
    <scope>NUCLEOTIDE SEQUENCE</scope>
    <source>
        <strain evidence="6">JEL0513</strain>
    </source>
</reference>
<dbReference type="InterPro" id="IPR035808">
    <property type="entry name" value="Ribosomal_uL30_euk_arc"/>
</dbReference>
<evidence type="ECO:0000256" key="1">
    <source>
        <dbReference type="ARBA" id="ARBA00007594"/>
    </source>
</evidence>
<dbReference type="GO" id="GO:0003723">
    <property type="term" value="F:RNA binding"/>
    <property type="evidence" value="ECO:0007669"/>
    <property type="project" value="InterPro"/>
</dbReference>
<organism evidence="6 7">
    <name type="scientific">Physocladia obscura</name>
    <dbReference type="NCBI Taxonomy" id="109957"/>
    <lineage>
        <taxon>Eukaryota</taxon>
        <taxon>Fungi</taxon>
        <taxon>Fungi incertae sedis</taxon>
        <taxon>Chytridiomycota</taxon>
        <taxon>Chytridiomycota incertae sedis</taxon>
        <taxon>Chytridiomycetes</taxon>
        <taxon>Chytridiales</taxon>
        <taxon>Chytriomycetaceae</taxon>
        <taxon>Physocladia</taxon>
    </lineage>
</organism>
<dbReference type="InterPro" id="IPR012988">
    <property type="entry name" value="Ribosomal_uL30_N_euk"/>
</dbReference>
<feature type="domain" description="Large ribosomal subunit protein uL30 N-terminal eukaryotes" evidence="5">
    <location>
        <begin position="15"/>
        <end position="85"/>
    </location>
</feature>
<gene>
    <name evidence="6" type="primary">RPL7</name>
    <name evidence="6" type="ORF">HK100_003011</name>
</gene>
<name>A0AAD5T7Z4_9FUNG</name>
<dbReference type="InterPro" id="IPR039699">
    <property type="entry name" value="Ribosomal_uL30"/>
</dbReference>